<dbReference type="Pfam" id="PF05938">
    <property type="entry name" value="Self-incomp_S1"/>
    <property type="match status" value="1"/>
</dbReference>
<protein>
    <recommendedName>
        <fullName evidence="6">S-protein homolog</fullName>
    </recommendedName>
</protein>
<dbReference type="GO" id="GO:0005576">
    <property type="term" value="C:extracellular region"/>
    <property type="evidence" value="ECO:0007669"/>
    <property type="project" value="UniProtKB-SubCell"/>
</dbReference>
<comment type="subcellular location">
    <subcellularLocation>
        <location evidence="1 6">Secreted</location>
    </subcellularLocation>
</comment>
<keyword evidence="4 6" id="KW-0964">Secreted</keyword>
<comment type="similarity">
    <text evidence="2 6">Belongs to the plant self-incompatibility (S1) protein family.</text>
</comment>
<feature type="chain" id="PRO_5025098576" description="S-protein homolog" evidence="6">
    <location>
        <begin position="23"/>
        <end position="153"/>
    </location>
</feature>
<keyword evidence="3 6" id="KW-0713">Self-incompatibility</keyword>
<evidence type="ECO:0000313" key="8">
    <source>
        <dbReference type="Proteomes" id="UP000327013"/>
    </source>
</evidence>
<sequence length="153" mass="18048">MSNVALLLVLALCMSQLLITNAWNTWNPFRHDNYTVHVQNWFGNETIILQAHCKSGDLDLGLQHISMMEEIKWKFQLNFWATTLYFCNLSWVGGHRTFDVFTTRRNFLRNKCAPSINGGKEERECIWHAQYDGIYVLDAKTQAFLLQYKWEPR</sequence>
<proteinExistence type="inferred from homology"/>
<evidence type="ECO:0000256" key="3">
    <source>
        <dbReference type="ARBA" id="ARBA00022471"/>
    </source>
</evidence>
<keyword evidence="8" id="KW-1185">Reference proteome</keyword>
<evidence type="ECO:0000256" key="2">
    <source>
        <dbReference type="ARBA" id="ARBA00005581"/>
    </source>
</evidence>
<dbReference type="Proteomes" id="UP000327013">
    <property type="component" value="Chromosome 2"/>
</dbReference>
<gene>
    <name evidence="7" type="ORF">FH972_005162</name>
</gene>
<feature type="signal peptide" evidence="6">
    <location>
        <begin position="1"/>
        <end position="22"/>
    </location>
</feature>
<evidence type="ECO:0000256" key="5">
    <source>
        <dbReference type="ARBA" id="ARBA00022729"/>
    </source>
</evidence>
<dbReference type="PANTHER" id="PTHR31232">
    <property type="match status" value="1"/>
</dbReference>
<organism evidence="7 8">
    <name type="scientific">Carpinus fangiana</name>
    <dbReference type="NCBI Taxonomy" id="176857"/>
    <lineage>
        <taxon>Eukaryota</taxon>
        <taxon>Viridiplantae</taxon>
        <taxon>Streptophyta</taxon>
        <taxon>Embryophyta</taxon>
        <taxon>Tracheophyta</taxon>
        <taxon>Spermatophyta</taxon>
        <taxon>Magnoliopsida</taxon>
        <taxon>eudicotyledons</taxon>
        <taxon>Gunneridae</taxon>
        <taxon>Pentapetalae</taxon>
        <taxon>rosids</taxon>
        <taxon>fabids</taxon>
        <taxon>Fagales</taxon>
        <taxon>Betulaceae</taxon>
        <taxon>Carpinus</taxon>
    </lineage>
</organism>
<evidence type="ECO:0000256" key="1">
    <source>
        <dbReference type="ARBA" id="ARBA00004613"/>
    </source>
</evidence>
<dbReference type="AlphaFoldDB" id="A0A5N6QQT5"/>
<dbReference type="EMBL" id="CM017322">
    <property type="protein sequence ID" value="KAE8008670.1"/>
    <property type="molecule type" value="Genomic_DNA"/>
</dbReference>
<keyword evidence="5 6" id="KW-0732">Signal</keyword>
<dbReference type="InterPro" id="IPR010264">
    <property type="entry name" value="Self-incomp_S1"/>
</dbReference>
<reference evidence="7 8" key="1">
    <citation type="submission" date="2019-06" db="EMBL/GenBank/DDBJ databases">
        <title>A chromosomal-level reference genome of Carpinus fangiana (Coryloideae, Betulaceae).</title>
        <authorList>
            <person name="Yang X."/>
            <person name="Wang Z."/>
            <person name="Zhang L."/>
            <person name="Hao G."/>
            <person name="Liu J."/>
            <person name="Yang Y."/>
        </authorList>
    </citation>
    <scope>NUCLEOTIDE SEQUENCE [LARGE SCALE GENOMIC DNA]</scope>
    <source>
        <strain evidence="7">Cfa_2016G</strain>
        <tissue evidence="7">Leaf</tissue>
    </source>
</reference>
<accession>A0A5N6QQT5</accession>
<dbReference type="PANTHER" id="PTHR31232:SF154">
    <property type="entry name" value="S-PROTEIN HOMOLOG"/>
    <property type="match status" value="1"/>
</dbReference>
<evidence type="ECO:0000256" key="6">
    <source>
        <dbReference type="RuleBase" id="RU367044"/>
    </source>
</evidence>
<dbReference type="GO" id="GO:0060320">
    <property type="term" value="P:rejection of self pollen"/>
    <property type="evidence" value="ECO:0007669"/>
    <property type="project" value="UniProtKB-KW"/>
</dbReference>
<evidence type="ECO:0000256" key="4">
    <source>
        <dbReference type="ARBA" id="ARBA00022525"/>
    </source>
</evidence>
<dbReference type="OrthoDB" id="1841900at2759"/>
<name>A0A5N6QQT5_9ROSI</name>
<evidence type="ECO:0000313" key="7">
    <source>
        <dbReference type="EMBL" id="KAE8008670.1"/>
    </source>
</evidence>